<comment type="similarity">
    <text evidence="2 5">Belongs to the trans-sulfuration enzymes family.</text>
</comment>
<dbReference type="GO" id="GO:0030170">
    <property type="term" value="F:pyridoxal phosphate binding"/>
    <property type="evidence" value="ECO:0007669"/>
    <property type="project" value="InterPro"/>
</dbReference>
<name>A0A154BSA5_ANASB</name>
<evidence type="ECO:0000313" key="7">
    <source>
        <dbReference type="Proteomes" id="UP000076268"/>
    </source>
</evidence>
<dbReference type="EMBL" id="LSGP01000017">
    <property type="protein sequence ID" value="KYZ76799.1"/>
    <property type="molecule type" value="Genomic_DNA"/>
</dbReference>
<sequence length="377" mass="40532">MRLETLLIHGVEGDSATGAVNTPIYQTSTFRQHTVGQQGGYQYSRGNNPTRHALEEQMALLEGGAQGFAFGSGMAALTAVFHLFRAGDHVIASQNLYGGTSRVLDKIFSRFGLSVDYVEFGNLADIKAAIKPNTKALIIETPSNPTLMVTDIRAVTALASQRGLLTVADNTFMSPYLQRPLELGVDIVVHSATKFIGGHSDVLAGVVVAKDAKIAEELHYVQNLTGGVLGPFDSWLLLRGLKTLGVRMDRQSQNACELAAWLRSRPEVKKVYYLGLEDHPGYHLHQTQASGAGNVVSFDVGDGELARHILSGVKLCVLGDSLGGVESLVNLPDVMSHGSVPAERKIQMGVTPSLIRLSVGIEHPADIIADLEQAMQR</sequence>
<proteinExistence type="inferred from homology"/>
<dbReference type="GO" id="GO:0019346">
    <property type="term" value="P:transsulfuration"/>
    <property type="evidence" value="ECO:0007669"/>
    <property type="project" value="InterPro"/>
</dbReference>
<dbReference type="InterPro" id="IPR015422">
    <property type="entry name" value="PyrdxlP-dep_Trfase_small"/>
</dbReference>
<dbReference type="PANTHER" id="PTHR11808:SF15">
    <property type="entry name" value="CYSTATHIONINE GAMMA-LYASE"/>
    <property type="match status" value="1"/>
</dbReference>
<dbReference type="AlphaFoldDB" id="A0A154BSA5"/>
<dbReference type="GO" id="GO:0019343">
    <property type="term" value="P:cysteine biosynthetic process via cystathionine"/>
    <property type="evidence" value="ECO:0007669"/>
    <property type="project" value="TreeGrafter"/>
</dbReference>
<comment type="caution">
    <text evidence="6">The sequence shown here is derived from an EMBL/GenBank/DDBJ whole genome shotgun (WGS) entry which is preliminary data.</text>
</comment>
<dbReference type="GO" id="GO:0009086">
    <property type="term" value="P:methionine biosynthetic process"/>
    <property type="evidence" value="ECO:0007669"/>
    <property type="project" value="UniProtKB-ARBA"/>
</dbReference>
<dbReference type="CDD" id="cd00614">
    <property type="entry name" value="CGS_like"/>
    <property type="match status" value="1"/>
</dbReference>
<dbReference type="GO" id="GO:0004123">
    <property type="term" value="F:cystathionine gamma-lyase activity"/>
    <property type="evidence" value="ECO:0007669"/>
    <property type="project" value="TreeGrafter"/>
</dbReference>
<dbReference type="OrthoDB" id="9780685at2"/>
<keyword evidence="3 4" id="KW-0663">Pyridoxal phosphate</keyword>
<dbReference type="FunFam" id="3.90.1150.10:FF:000033">
    <property type="entry name" value="Cystathionine gamma-synthase"/>
    <property type="match status" value="1"/>
</dbReference>
<dbReference type="Pfam" id="PF01053">
    <property type="entry name" value="Cys_Met_Meta_PP"/>
    <property type="match status" value="1"/>
</dbReference>
<evidence type="ECO:0000256" key="4">
    <source>
        <dbReference type="PIRSR" id="PIRSR001434-2"/>
    </source>
</evidence>
<keyword evidence="7" id="KW-1185">Reference proteome</keyword>
<evidence type="ECO:0000256" key="2">
    <source>
        <dbReference type="ARBA" id="ARBA00009077"/>
    </source>
</evidence>
<dbReference type="Gene3D" id="3.40.640.10">
    <property type="entry name" value="Type I PLP-dependent aspartate aminotransferase-like (Major domain)"/>
    <property type="match status" value="1"/>
</dbReference>
<dbReference type="InterPro" id="IPR000277">
    <property type="entry name" value="Cys/Met-Metab_PyrdxlP-dep_enz"/>
</dbReference>
<evidence type="ECO:0000313" key="6">
    <source>
        <dbReference type="EMBL" id="KYZ76799.1"/>
    </source>
</evidence>
<dbReference type="RefSeq" id="WP_066242877.1">
    <property type="nucleotide sequence ID" value="NZ_LSGP01000017.1"/>
</dbReference>
<dbReference type="PANTHER" id="PTHR11808">
    <property type="entry name" value="TRANS-SULFURATION ENZYME FAMILY MEMBER"/>
    <property type="match status" value="1"/>
</dbReference>
<dbReference type="InterPro" id="IPR015424">
    <property type="entry name" value="PyrdxlP-dep_Trfase"/>
</dbReference>
<feature type="modified residue" description="N6-(pyridoxal phosphate)lysine" evidence="4">
    <location>
        <position position="194"/>
    </location>
</feature>
<protein>
    <submittedName>
        <fullName evidence="6">Cystathionine gamma-synthase</fullName>
    </submittedName>
</protein>
<dbReference type="Gene3D" id="3.90.1150.10">
    <property type="entry name" value="Aspartate Aminotransferase, domain 1"/>
    <property type="match status" value="1"/>
</dbReference>
<dbReference type="GO" id="GO:0005737">
    <property type="term" value="C:cytoplasm"/>
    <property type="evidence" value="ECO:0007669"/>
    <property type="project" value="TreeGrafter"/>
</dbReference>
<gene>
    <name evidence="6" type="ORF">AXX12_10335</name>
</gene>
<dbReference type="GO" id="GO:0003962">
    <property type="term" value="F:cystathionine gamma-synthase activity"/>
    <property type="evidence" value="ECO:0007669"/>
    <property type="project" value="TreeGrafter"/>
</dbReference>
<dbReference type="PIRSF" id="PIRSF001434">
    <property type="entry name" value="CGS"/>
    <property type="match status" value="1"/>
</dbReference>
<dbReference type="STRING" id="1794912.AXX12_10335"/>
<dbReference type="SUPFAM" id="SSF53383">
    <property type="entry name" value="PLP-dependent transferases"/>
    <property type="match status" value="1"/>
</dbReference>
<evidence type="ECO:0000256" key="5">
    <source>
        <dbReference type="RuleBase" id="RU362118"/>
    </source>
</evidence>
<dbReference type="FunFam" id="3.40.640.10:FF:000009">
    <property type="entry name" value="Cystathionine gamma-synthase homolog"/>
    <property type="match status" value="1"/>
</dbReference>
<comment type="cofactor">
    <cofactor evidence="1 5">
        <name>pyridoxal 5'-phosphate</name>
        <dbReference type="ChEBI" id="CHEBI:597326"/>
    </cofactor>
</comment>
<reference evidence="6 7" key="1">
    <citation type="submission" date="2016-02" db="EMBL/GenBank/DDBJ databases">
        <title>Anaerosporomusa subterraneum gen. nov., sp. nov., a spore-forming obligate anaerobe isolated from saprolite.</title>
        <authorList>
            <person name="Choi J.K."/>
            <person name="Shah M."/>
            <person name="Yee N."/>
        </authorList>
    </citation>
    <scope>NUCLEOTIDE SEQUENCE [LARGE SCALE GENOMIC DNA]</scope>
    <source>
        <strain evidence="6 7">RU4</strain>
    </source>
</reference>
<evidence type="ECO:0000256" key="1">
    <source>
        <dbReference type="ARBA" id="ARBA00001933"/>
    </source>
</evidence>
<dbReference type="InterPro" id="IPR054542">
    <property type="entry name" value="Cys_met_metab_PP"/>
</dbReference>
<dbReference type="PROSITE" id="PS00868">
    <property type="entry name" value="CYS_MET_METAB_PP"/>
    <property type="match status" value="1"/>
</dbReference>
<dbReference type="InterPro" id="IPR015421">
    <property type="entry name" value="PyrdxlP-dep_Trfase_major"/>
</dbReference>
<dbReference type="Proteomes" id="UP000076268">
    <property type="component" value="Unassembled WGS sequence"/>
</dbReference>
<organism evidence="6 7">
    <name type="scientific">Anaerosporomusa subterranea</name>
    <dbReference type="NCBI Taxonomy" id="1794912"/>
    <lineage>
        <taxon>Bacteria</taxon>
        <taxon>Bacillati</taxon>
        <taxon>Bacillota</taxon>
        <taxon>Negativicutes</taxon>
        <taxon>Acetonemataceae</taxon>
        <taxon>Anaerosporomusa</taxon>
    </lineage>
</organism>
<evidence type="ECO:0000256" key="3">
    <source>
        <dbReference type="ARBA" id="ARBA00022898"/>
    </source>
</evidence>
<accession>A0A154BSA5</accession>